<keyword evidence="1" id="KW-0812">Transmembrane</keyword>
<evidence type="ECO:0000256" key="1">
    <source>
        <dbReference type="SAM" id="Phobius"/>
    </source>
</evidence>
<dbReference type="InterPro" id="IPR052994">
    <property type="entry name" value="Tiny_macrocysts_regulators"/>
</dbReference>
<dbReference type="AlphaFoldDB" id="A0A150G746"/>
<feature type="transmembrane region" description="Helical" evidence="1">
    <location>
        <begin position="67"/>
        <end position="93"/>
    </location>
</feature>
<dbReference type="OrthoDB" id="548149at2759"/>
<dbReference type="Proteomes" id="UP000075714">
    <property type="component" value="Unassembled WGS sequence"/>
</dbReference>
<comment type="caution">
    <text evidence="2">The sequence shown here is derived from an EMBL/GenBank/DDBJ whole genome shotgun (WGS) entry which is preliminary data.</text>
</comment>
<sequence>MDMYQSKENSETRIRIRWVVLKVILDGWQLFTTVINPATQPWRIDAKGAAWLVVGVLNFNWLSDLGYGAYLALLYAMVVLLAVNVAMCVWVAWCFKEQKFPVIWPVKASEHRPKR</sequence>
<protein>
    <submittedName>
        <fullName evidence="2">Uncharacterized protein</fullName>
    </submittedName>
</protein>
<keyword evidence="3" id="KW-1185">Reference proteome</keyword>
<name>A0A150G746_GONPE</name>
<evidence type="ECO:0000313" key="3">
    <source>
        <dbReference type="Proteomes" id="UP000075714"/>
    </source>
</evidence>
<evidence type="ECO:0000313" key="2">
    <source>
        <dbReference type="EMBL" id="KXZ45667.1"/>
    </source>
</evidence>
<keyword evidence="1" id="KW-1133">Transmembrane helix</keyword>
<dbReference type="PANTHER" id="PTHR31600:SF2">
    <property type="entry name" value="GAMETE ENRICHED GENE 10 PROTEIN-RELATED"/>
    <property type="match status" value="1"/>
</dbReference>
<organism evidence="2 3">
    <name type="scientific">Gonium pectorale</name>
    <name type="common">Green alga</name>
    <dbReference type="NCBI Taxonomy" id="33097"/>
    <lineage>
        <taxon>Eukaryota</taxon>
        <taxon>Viridiplantae</taxon>
        <taxon>Chlorophyta</taxon>
        <taxon>core chlorophytes</taxon>
        <taxon>Chlorophyceae</taxon>
        <taxon>CS clade</taxon>
        <taxon>Chlamydomonadales</taxon>
        <taxon>Volvocaceae</taxon>
        <taxon>Gonium</taxon>
    </lineage>
</organism>
<gene>
    <name evidence="2" type="ORF">GPECTOR_52g65</name>
</gene>
<dbReference type="STRING" id="33097.A0A150G746"/>
<keyword evidence="1" id="KW-0472">Membrane</keyword>
<reference evidence="3" key="1">
    <citation type="journal article" date="2016" name="Nat. Commun.">
        <title>The Gonium pectorale genome demonstrates co-option of cell cycle regulation during the evolution of multicellularity.</title>
        <authorList>
            <person name="Hanschen E.R."/>
            <person name="Marriage T.N."/>
            <person name="Ferris P.J."/>
            <person name="Hamaji T."/>
            <person name="Toyoda A."/>
            <person name="Fujiyama A."/>
            <person name="Neme R."/>
            <person name="Noguchi H."/>
            <person name="Minakuchi Y."/>
            <person name="Suzuki M."/>
            <person name="Kawai-Toyooka H."/>
            <person name="Smith D.R."/>
            <person name="Sparks H."/>
            <person name="Anderson J."/>
            <person name="Bakaric R."/>
            <person name="Luria V."/>
            <person name="Karger A."/>
            <person name="Kirschner M.W."/>
            <person name="Durand P.M."/>
            <person name="Michod R.E."/>
            <person name="Nozaki H."/>
            <person name="Olson B.J."/>
        </authorList>
    </citation>
    <scope>NUCLEOTIDE SEQUENCE [LARGE SCALE GENOMIC DNA]</scope>
    <source>
        <strain evidence="3">NIES-2863</strain>
    </source>
</reference>
<dbReference type="EMBL" id="LSYV01000053">
    <property type="protein sequence ID" value="KXZ45667.1"/>
    <property type="molecule type" value="Genomic_DNA"/>
</dbReference>
<proteinExistence type="predicted"/>
<accession>A0A150G746</accession>
<dbReference type="PANTHER" id="PTHR31600">
    <property type="entry name" value="TINY MACROCYSTS PROTEIN B-RELATED"/>
    <property type="match status" value="1"/>
</dbReference>